<comment type="similarity">
    <text evidence="1 8">Belongs to the SOS response-associated peptidase family.</text>
</comment>
<sequence>MCGRVFVAPSAASERLLADYGLDGAQLPTLANVAPTEAVPVLHRAEQGYALGPMRWWLHPHWSPDPPNQAFSMFNAKIETIMTSRAFQEPIRHRRGAVLAAGFVEWETRSAGKQPYYIATDGVLKLAAIWDCCQSVLGIAGSPPSVTMHECTEALY</sequence>
<keyword evidence="6" id="KW-0238">DNA-binding</keyword>
<keyword evidence="3" id="KW-0227">DNA damage</keyword>
<keyword evidence="10" id="KW-1185">Reference proteome</keyword>
<comment type="caution">
    <text evidence="9">The sequence shown here is derived from an EMBL/GenBank/DDBJ whole genome shotgun (WGS) entry which is preliminary data.</text>
</comment>
<dbReference type="PANTHER" id="PTHR13604:SF0">
    <property type="entry name" value="ABASIC SITE PROCESSING PROTEIN HMCES"/>
    <property type="match status" value="1"/>
</dbReference>
<dbReference type="Gene3D" id="3.90.1680.10">
    <property type="entry name" value="SOS response associated peptidase-like"/>
    <property type="match status" value="1"/>
</dbReference>
<protein>
    <recommendedName>
        <fullName evidence="8">Abasic site processing protein</fullName>
        <ecNumber evidence="8">3.4.-.-</ecNumber>
    </recommendedName>
</protein>
<gene>
    <name evidence="9" type="ORF">SCD92_13960</name>
</gene>
<reference evidence="9 10" key="1">
    <citation type="submission" date="2023-11" db="EMBL/GenBank/DDBJ databases">
        <title>Gilvimarinus fulvus sp. nov., isolated from the surface of Kelp.</title>
        <authorList>
            <person name="Sun Y.Y."/>
            <person name="Gong Y."/>
            <person name="Du Z.J."/>
        </authorList>
    </citation>
    <scope>NUCLEOTIDE SEQUENCE [LARGE SCALE GENOMIC DNA]</scope>
    <source>
        <strain evidence="9 10">SDUM040013</strain>
    </source>
</reference>
<evidence type="ECO:0000256" key="5">
    <source>
        <dbReference type="ARBA" id="ARBA00023124"/>
    </source>
</evidence>
<evidence type="ECO:0000256" key="7">
    <source>
        <dbReference type="ARBA" id="ARBA00023239"/>
    </source>
</evidence>
<evidence type="ECO:0000256" key="8">
    <source>
        <dbReference type="RuleBase" id="RU364100"/>
    </source>
</evidence>
<keyword evidence="7" id="KW-0456">Lyase</keyword>
<accession>A0ABU4S1X9</accession>
<evidence type="ECO:0000256" key="4">
    <source>
        <dbReference type="ARBA" id="ARBA00022801"/>
    </source>
</evidence>
<evidence type="ECO:0000313" key="9">
    <source>
        <dbReference type="EMBL" id="MDX6850472.1"/>
    </source>
</evidence>
<keyword evidence="2 8" id="KW-0645">Protease</keyword>
<dbReference type="EC" id="3.4.-.-" evidence="8"/>
<evidence type="ECO:0000256" key="1">
    <source>
        <dbReference type="ARBA" id="ARBA00008136"/>
    </source>
</evidence>
<organism evidence="9 10">
    <name type="scientific">Gilvimarinus gilvus</name>
    <dbReference type="NCBI Taxonomy" id="3058038"/>
    <lineage>
        <taxon>Bacteria</taxon>
        <taxon>Pseudomonadati</taxon>
        <taxon>Pseudomonadota</taxon>
        <taxon>Gammaproteobacteria</taxon>
        <taxon>Cellvibrionales</taxon>
        <taxon>Cellvibrionaceae</taxon>
        <taxon>Gilvimarinus</taxon>
    </lineage>
</organism>
<keyword evidence="4 8" id="KW-0378">Hydrolase</keyword>
<dbReference type="RefSeq" id="WP_302722223.1">
    <property type="nucleotide sequence ID" value="NZ_JAULRU010000514.1"/>
</dbReference>
<evidence type="ECO:0000256" key="3">
    <source>
        <dbReference type="ARBA" id="ARBA00022763"/>
    </source>
</evidence>
<dbReference type="EMBL" id="JAXAFO010000025">
    <property type="protein sequence ID" value="MDX6850472.1"/>
    <property type="molecule type" value="Genomic_DNA"/>
</dbReference>
<keyword evidence="5" id="KW-0190">Covalent protein-DNA linkage</keyword>
<evidence type="ECO:0000256" key="2">
    <source>
        <dbReference type="ARBA" id="ARBA00022670"/>
    </source>
</evidence>
<dbReference type="InterPro" id="IPR003738">
    <property type="entry name" value="SRAP"/>
</dbReference>
<proteinExistence type="inferred from homology"/>
<evidence type="ECO:0000256" key="6">
    <source>
        <dbReference type="ARBA" id="ARBA00023125"/>
    </source>
</evidence>
<dbReference type="Proteomes" id="UP001273505">
    <property type="component" value="Unassembled WGS sequence"/>
</dbReference>
<dbReference type="SUPFAM" id="SSF143081">
    <property type="entry name" value="BB1717-like"/>
    <property type="match status" value="1"/>
</dbReference>
<dbReference type="Pfam" id="PF02586">
    <property type="entry name" value="SRAP"/>
    <property type="match status" value="1"/>
</dbReference>
<dbReference type="PANTHER" id="PTHR13604">
    <property type="entry name" value="DC12-RELATED"/>
    <property type="match status" value="1"/>
</dbReference>
<evidence type="ECO:0000313" key="10">
    <source>
        <dbReference type="Proteomes" id="UP001273505"/>
    </source>
</evidence>
<name>A0ABU4S1X9_9GAMM</name>
<dbReference type="InterPro" id="IPR036590">
    <property type="entry name" value="SRAP-like"/>
</dbReference>